<dbReference type="GO" id="GO:0043235">
    <property type="term" value="C:receptor complex"/>
    <property type="evidence" value="ECO:0007669"/>
    <property type="project" value="TreeGrafter"/>
</dbReference>
<evidence type="ECO:0000256" key="14">
    <source>
        <dbReference type="PROSITE-ProRule" id="PRU00461"/>
    </source>
</evidence>
<feature type="disulfide bond" evidence="13">
    <location>
        <begin position="802"/>
        <end position="817"/>
    </location>
</feature>
<accession>A0A1V9XK80</accession>
<dbReference type="InterPro" id="IPR009030">
    <property type="entry name" value="Growth_fac_rcpt_cys_sf"/>
</dbReference>
<evidence type="ECO:0000259" key="16">
    <source>
        <dbReference type="PROSITE" id="PS50026"/>
    </source>
</evidence>
<dbReference type="PROSITE" id="PS00010">
    <property type="entry name" value="ASX_HYDROXYL"/>
    <property type="match status" value="1"/>
</dbReference>
<dbReference type="Proteomes" id="UP000192247">
    <property type="component" value="Unassembled WGS sequence"/>
</dbReference>
<dbReference type="InterPro" id="IPR051221">
    <property type="entry name" value="LDLR-related"/>
</dbReference>
<feature type="disulfide bond" evidence="12">
    <location>
        <begin position="1437"/>
        <end position="1447"/>
    </location>
</feature>
<feature type="disulfide bond" evidence="13">
    <location>
        <begin position="927"/>
        <end position="942"/>
    </location>
</feature>
<feature type="disulfide bond" evidence="13">
    <location>
        <begin position="759"/>
        <end position="774"/>
    </location>
</feature>
<dbReference type="InterPro" id="IPR000152">
    <property type="entry name" value="EGF-type_Asp/Asn_hydroxyl_site"/>
</dbReference>
<dbReference type="Gene3D" id="2.10.25.10">
    <property type="entry name" value="Laminin"/>
    <property type="match status" value="3"/>
</dbReference>
<keyword evidence="9 12" id="KW-1015">Disulfide bond</keyword>
<evidence type="ECO:0000256" key="9">
    <source>
        <dbReference type="ARBA" id="ARBA00023157"/>
    </source>
</evidence>
<dbReference type="GO" id="GO:0006897">
    <property type="term" value="P:endocytosis"/>
    <property type="evidence" value="ECO:0007669"/>
    <property type="project" value="UniProtKB-KW"/>
</dbReference>
<feature type="disulfide bond" evidence="13">
    <location>
        <begin position="958"/>
        <end position="976"/>
    </location>
</feature>
<dbReference type="InterPro" id="IPR002172">
    <property type="entry name" value="LDrepeatLR_classA_rpt"/>
</dbReference>
<feature type="disulfide bond" evidence="13">
    <location>
        <begin position="839"/>
        <end position="854"/>
    </location>
</feature>
<evidence type="ECO:0000256" key="3">
    <source>
        <dbReference type="ARBA" id="ARBA00022583"/>
    </source>
</evidence>
<dbReference type="SUPFAM" id="SSF57196">
    <property type="entry name" value="EGF/Laminin"/>
    <property type="match status" value="2"/>
</dbReference>
<evidence type="ECO:0000256" key="2">
    <source>
        <dbReference type="ARBA" id="ARBA00022536"/>
    </source>
</evidence>
<evidence type="ECO:0000256" key="7">
    <source>
        <dbReference type="ARBA" id="ARBA00022989"/>
    </source>
</evidence>
<dbReference type="Gene3D" id="4.10.400.10">
    <property type="entry name" value="Low-density Lipoprotein Receptor"/>
    <property type="match status" value="8"/>
</dbReference>
<evidence type="ECO:0000256" key="15">
    <source>
        <dbReference type="SAM" id="Phobius"/>
    </source>
</evidence>
<dbReference type="CDD" id="cd00054">
    <property type="entry name" value="EGF_CA"/>
    <property type="match status" value="2"/>
</dbReference>
<feature type="transmembrane region" description="Helical" evidence="15">
    <location>
        <begin position="1483"/>
        <end position="1504"/>
    </location>
</feature>
<gene>
    <name evidence="17" type="ORF">BIW11_03487</name>
</gene>
<evidence type="ECO:0000313" key="17">
    <source>
        <dbReference type="EMBL" id="OQR73944.1"/>
    </source>
</evidence>
<evidence type="ECO:0000313" key="18">
    <source>
        <dbReference type="Proteomes" id="UP000192247"/>
    </source>
</evidence>
<dbReference type="SMART" id="SM00135">
    <property type="entry name" value="LY"/>
    <property type="match status" value="7"/>
</dbReference>
<dbReference type="Gene3D" id="2.120.10.30">
    <property type="entry name" value="TolB, C-terminal domain"/>
    <property type="match status" value="3"/>
</dbReference>
<evidence type="ECO:0000256" key="11">
    <source>
        <dbReference type="ARBA" id="ARBA00023180"/>
    </source>
</evidence>
<proteinExistence type="predicted"/>
<dbReference type="PANTHER" id="PTHR22722:SF14">
    <property type="entry name" value="MEGALIN, ISOFORM A"/>
    <property type="match status" value="1"/>
</dbReference>
<keyword evidence="7 15" id="KW-1133">Transmembrane helix</keyword>
<dbReference type="SUPFAM" id="SSF63825">
    <property type="entry name" value="YWTD domain"/>
    <property type="match status" value="3"/>
</dbReference>
<dbReference type="GO" id="GO:0005886">
    <property type="term" value="C:plasma membrane"/>
    <property type="evidence" value="ECO:0007669"/>
    <property type="project" value="TreeGrafter"/>
</dbReference>
<name>A0A1V9XK80_9ACAR</name>
<feature type="disulfide bond" evidence="13">
    <location>
        <begin position="998"/>
        <end position="1010"/>
    </location>
</feature>
<dbReference type="InterPro" id="IPR000033">
    <property type="entry name" value="LDLR_classB_rpt"/>
</dbReference>
<keyword evidence="11" id="KW-0325">Glycoprotein</keyword>
<dbReference type="SUPFAM" id="SSF57424">
    <property type="entry name" value="LDL receptor-like module"/>
    <property type="match status" value="5"/>
</dbReference>
<dbReference type="InterPro" id="IPR018097">
    <property type="entry name" value="EGF_Ca-bd_CS"/>
</dbReference>
<comment type="caution">
    <text evidence="12">Lacks conserved residue(s) required for the propagation of feature annotation.</text>
</comment>
<protein>
    <submittedName>
        <fullName evidence="17">Vitellogenin receptor-like</fullName>
    </submittedName>
</protein>
<dbReference type="InterPro" id="IPR036055">
    <property type="entry name" value="LDL_receptor-like_sf"/>
</dbReference>
<keyword evidence="3" id="KW-0254">Endocytosis</keyword>
<dbReference type="InParanoid" id="A0A1V9XK80"/>
<dbReference type="PROSITE" id="PS01186">
    <property type="entry name" value="EGF_2"/>
    <property type="match status" value="4"/>
</dbReference>
<keyword evidence="10 17" id="KW-0675">Receptor</keyword>
<dbReference type="PROSITE" id="PS00022">
    <property type="entry name" value="EGF_1"/>
    <property type="match status" value="1"/>
</dbReference>
<evidence type="ECO:0000256" key="5">
    <source>
        <dbReference type="ARBA" id="ARBA00022729"/>
    </source>
</evidence>
<dbReference type="SMART" id="SM00179">
    <property type="entry name" value="EGF_CA"/>
    <property type="match status" value="7"/>
</dbReference>
<evidence type="ECO:0000256" key="1">
    <source>
        <dbReference type="ARBA" id="ARBA00004167"/>
    </source>
</evidence>
<dbReference type="SUPFAM" id="SSF57184">
    <property type="entry name" value="Growth factor receptor domain"/>
    <property type="match status" value="2"/>
</dbReference>
<dbReference type="InterPro" id="IPR026823">
    <property type="entry name" value="cEGF"/>
</dbReference>
<dbReference type="SMART" id="SM00192">
    <property type="entry name" value="LDLa"/>
    <property type="match status" value="8"/>
</dbReference>
<dbReference type="OrthoDB" id="8831087at2759"/>
<dbReference type="InterPro" id="IPR000742">
    <property type="entry name" value="EGF"/>
</dbReference>
<evidence type="ECO:0000256" key="10">
    <source>
        <dbReference type="ARBA" id="ARBA00023170"/>
    </source>
</evidence>
<keyword evidence="5" id="KW-0732">Signal</keyword>
<dbReference type="CDD" id="cd00112">
    <property type="entry name" value="LDLa"/>
    <property type="match status" value="8"/>
</dbReference>
<comment type="caution">
    <text evidence="17">The sequence shown here is derived from an EMBL/GenBank/DDBJ whole genome shotgun (WGS) entry which is preliminary data.</text>
</comment>
<dbReference type="GO" id="GO:0005509">
    <property type="term" value="F:calcium ion binding"/>
    <property type="evidence" value="ECO:0007669"/>
    <property type="project" value="InterPro"/>
</dbReference>
<feature type="domain" description="EGF-like" evidence="16">
    <location>
        <begin position="1034"/>
        <end position="1072"/>
    </location>
</feature>
<reference evidence="17 18" key="1">
    <citation type="journal article" date="2017" name="Gigascience">
        <title>Draft genome of the honey bee ectoparasitic mite, Tropilaelaps mercedesae, is shaped by the parasitic life history.</title>
        <authorList>
            <person name="Dong X."/>
            <person name="Armstrong S.D."/>
            <person name="Xia D."/>
            <person name="Makepeace B.L."/>
            <person name="Darby A.C."/>
            <person name="Kadowaki T."/>
        </authorList>
    </citation>
    <scope>NUCLEOTIDE SEQUENCE [LARGE SCALE GENOMIC DNA]</scope>
    <source>
        <strain evidence="17">Wuxi-XJTLU</strain>
    </source>
</reference>
<dbReference type="EMBL" id="MNPL01008998">
    <property type="protein sequence ID" value="OQR73944.1"/>
    <property type="molecule type" value="Genomic_DNA"/>
</dbReference>
<keyword evidence="8 15" id="KW-0472">Membrane</keyword>
<dbReference type="SMART" id="SM00181">
    <property type="entry name" value="EGF"/>
    <property type="match status" value="8"/>
</dbReference>
<dbReference type="InterPro" id="IPR011042">
    <property type="entry name" value="6-blade_b-propeller_TolB-like"/>
</dbReference>
<sequence length="1613" mass="180118">MCSCAPGYALVDEYQCRMVDTCMAFGCSQTCVDDLALTKTCTCAPGFELKNNKRCVLQKDAGKPVILFSFDHQVRELDQIHEQYFAMFSDPNSASSVLAFDMNINDGTLYVATADHTTKKTRLLSSRRWVRPVSLFKHDKYENIVDLAVDWITNNLYMLDAAHSAIVVCKPADNMCAEIFSDLGATHSIVLDPIGGRVFWDDSGEPQRGIYQGSMDGKSKEVLIKDEVSNPYGLTLDIFADRLYWLEFSDLRVEFVHLTHRTRGELIKLPTESQPSGLTVFGDTFYWSDLRHQGSRISSCDKLTGSNVTQLAESSTGKLAFTVKAYHTLMQPQRRNPCWMHSCSHLCVISGPEDGDFSCLCPRYYRLKGSTQCEVNSSSILIAANENLFRVPVDTGIEKDPNAISTQTRIPQVAAMAVDDSEDVLYAVEDSGKPRIVRTSLKNSFRLEPVNVSIDFVSALHFDPIHRVLYWLDLSQNVIGIYNPQRQEESRIRLARHNMDTPLDFAVDFRRGRVYVITVNHTTNDRFIDVYRPSGAIDRTLKQVLPRPNRIAIDHDDGTVFIYDAQDRQISSLDPINGKTLVKVQNVSYIRHLYYWNDRLVWTGINQRGFFSAQVSSSEPASNFDHIVREEWAAYTTAIAFASDASSLASGSSVCSQHNGGCSHTCLDSVMEYHSCICPLGTQIGDDARTCVPVGSVTCQPNEFACSNGYQCIEQGQVCDSIGQCDDRSDETPTACNICASDRFKCRESIGCIEQKAVCDGDFDCPDRSDEANCTETPAKKCNDEEYQCLTTGKCIPKTHVCDGLEHCEFSDDEFGCPCKQGYFVCKGDNRCLPPEAICDGWENCWHGDDEKNCSLVCPPRTQKCKDACVAVELLCDGVENCSDGSDEADCTPSELSAGQTLIPKFCAESKGAIWCDGNCIMGNDICDGVNDCADNRDELNCTQTTPDSCEPLGLFLCQNNKCIPPGQRCDGENDCGDNSDESPELCHVERQASVRHCMSDEFRCANRQCVKITQVCNGVDDCDDGSDEGRHCPRHECHSSPCQHRCHRTPDGYRCSCHQGYRLASDHRSCDDINECAEAAHCSHYCENTKGGFICTCGPGYHKTNDNRTCATIEPNPILVFVAHNEIRALSKRHNSLHVLTAAQESVVNGLTFDASTKTVYWSEETTIWKIPIGDNVFDPHAVRVHTGFLRARHLALDWTTGNMYMVEEHENIVACLLNFTHCTYMEGYAGWKRIRSLALAANDGLMFYSYWDSDSTKASSGIVVRAEMDGSGQTVIIANMTFNPSHLQVDFIHRGLYLVDTRLQVVEKFDFQGNNRMVLLRGHHVHSFALFPDSIIWSEMDRIFMTDWFAGGRVKMIASDARANLMTVMHRVRQPLDTNPCDLARCTHLCLRNLRGYACGCDPHYRLDSDNQTCVERTDIGTDETAQAFFQLDLCKPPCTQHGRCVLHRNGKLATCVCEPGYSGTRCEVVDQTDSSGLSHWTVIEILLSLVLIGVAIIMFTLHRYKPSLLKTIGLSAKYRATDMKQLVGDDDDEQDSGRIADLEIQRDGTLFNPLYSLAAESGENRVEHEGEGRMETSELFSPLVHLSAIQEERATSDNYNVSEGKLLHLI</sequence>
<keyword evidence="2 12" id="KW-0245">EGF-like domain</keyword>
<feature type="disulfide bond" evidence="12">
    <location>
        <begin position="1441"/>
        <end position="1458"/>
    </location>
</feature>
<dbReference type="PROSITE" id="PS50068">
    <property type="entry name" value="LDLRA_2"/>
    <property type="match status" value="8"/>
</dbReference>
<evidence type="ECO:0000256" key="12">
    <source>
        <dbReference type="PROSITE-ProRule" id="PRU00076"/>
    </source>
</evidence>
<dbReference type="InterPro" id="IPR001881">
    <property type="entry name" value="EGF-like_Ca-bd_dom"/>
</dbReference>
<feature type="disulfide bond" evidence="13">
    <location>
        <begin position="876"/>
        <end position="891"/>
    </location>
</feature>
<dbReference type="PRINTS" id="PR00261">
    <property type="entry name" value="LDLRECEPTOR"/>
</dbReference>
<evidence type="ECO:0000256" key="6">
    <source>
        <dbReference type="ARBA" id="ARBA00022737"/>
    </source>
</evidence>
<dbReference type="PANTHER" id="PTHR22722">
    <property type="entry name" value="LOW-DENSITY LIPOPROTEIN RECEPTOR-RELATED PROTEIN 2-RELATED"/>
    <property type="match status" value="1"/>
</dbReference>
<dbReference type="STRING" id="418985.A0A1V9XK80"/>
<dbReference type="PROSITE" id="PS01209">
    <property type="entry name" value="LDLRA_1"/>
    <property type="match status" value="4"/>
</dbReference>
<dbReference type="InterPro" id="IPR023415">
    <property type="entry name" value="LDLR_class-A_CS"/>
</dbReference>
<evidence type="ECO:0000256" key="13">
    <source>
        <dbReference type="PROSITE-ProRule" id="PRU00124"/>
    </source>
</evidence>
<dbReference type="FunFam" id="2.10.25.10:FF:000037">
    <property type="entry name" value="Signal peptide, CUB domain and EGF-like domain-containing 2"/>
    <property type="match status" value="1"/>
</dbReference>
<feature type="repeat" description="LDL-receptor class B" evidence="14">
    <location>
        <begin position="196"/>
        <end position="240"/>
    </location>
</feature>
<evidence type="ECO:0000256" key="8">
    <source>
        <dbReference type="ARBA" id="ARBA00023136"/>
    </source>
</evidence>
<feature type="disulfide bond" evidence="12">
    <location>
        <begin position="1460"/>
        <end position="1469"/>
    </location>
</feature>
<keyword evidence="6" id="KW-0677">Repeat</keyword>
<dbReference type="FunCoup" id="A0A1V9XK80">
    <property type="interactions" value="1"/>
</dbReference>
<keyword evidence="4 15" id="KW-0812">Transmembrane</keyword>
<evidence type="ECO:0000256" key="4">
    <source>
        <dbReference type="ARBA" id="ARBA00022692"/>
    </source>
</evidence>
<dbReference type="PROSITE" id="PS50026">
    <property type="entry name" value="EGF_3"/>
    <property type="match status" value="2"/>
</dbReference>
<dbReference type="PROSITE" id="PS51120">
    <property type="entry name" value="LDLRB"/>
    <property type="match status" value="1"/>
</dbReference>
<keyword evidence="18" id="KW-1185">Reference proteome</keyword>
<dbReference type="Pfam" id="PF00057">
    <property type="entry name" value="Ldl_recept_a"/>
    <property type="match status" value="4"/>
</dbReference>
<feature type="domain" description="EGF-like" evidence="16">
    <location>
        <begin position="1433"/>
        <end position="1470"/>
    </location>
</feature>
<dbReference type="Pfam" id="PF12662">
    <property type="entry name" value="cEGF"/>
    <property type="match status" value="1"/>
</dbReference>
<dbReference type="PROSITE" id="PS01187">
    <property type="entry name" value="EGF_CA"/>
    <property type="match status" value="1"/>
</dbReference>
<comment type="subcellular location">
    <subcellularLocation>
        <location evidence="1">Membrane</location>
        <topology evidence="1">Single-pass membrane protein</topology>
    </subcellularLocation>
</comment>
<organism evidence="17 18">
    <name type="scientific">Tropilaelaps mercedesae</name>
    <dbReference type="NCBI Taxonomy" id="418985"/>
    <lineage>
        <taxon>Eukaryota</taxon>
        <taxon>Metazoa</taxon>
        <taxon>Ecdysozoa</taxon>
        <taxon>Arthropoda</taxon>
        <taxon>Chelicerata</taxon>
        <taxon>Arachnida</taxon>
        <taxon>Acari</taxon>
        <taxon>Parasitiformes</taxon>
        <taxon>Mesostigmata</taxon>
        <taxon>Gamasina</taxon>
        <taxon>Dermanyssoidea</taxon>
        <taxon>Laelapidae</taxon>
        <taxon>Tropilaelaps</taxon>
    </lineage>
</organism>
<feature type="disulfide bond" evidence="13">
    <location>
        <begin position="1005"/>
        <end position="1023"/>
    </location>
</feature>